<evidence type="ECO:0000313" key="1">
    <source>
        <dbReference type="EMBL" id="KAL2037552.1"/>
    </source>
</evidence>
<organism evidence="1 2">
    <name type="scientific">Stereocaulon virgatum</name>
    <dbReference type="NCBI Taxonomy" id="373712"/>
    <lineage>
        <taxon>Eukaryota</taxon>
        <taxon>Fungi</taxon>
        <taxon>Dikarya</taxon>
        <taxon>Ascomycota</taxon>
        <taxon>Pezizomycotina</taxon>
        <taxon>Lecanoromycetes</taxon>
        <taxon>OSLEUM clade</taxon>
        <taxon>Lecanoromycetidae</taxon>
        <taxon>Lecanorales</taxon>
        <taxon>Lecanorineae</taxon>
        <taxon>Stereocaulaceae</taxon>
        <taxon>Stereocaulon</taxon>
    </lineage>
</organism>
<name>A0ABR3ZVC3_9LECA</name>
<protein>
    <submittedName>
        <fullName evidence="1">Uncharacterized protein</fullName>
    </submittedName>
</protein>
<dbReference type="Proteomes" id="UP001590950">
    <property type="component" value="Unassembled WGS sequence"/>
</dbReference>
<dbReference type="EMBL" id="JBEFKJ010000039">
    <property type="protein sequence ID" value="KAL2037552.1"/>
    <property type="molecule type" value="Genomic_DNA"/>
</dbReference>
<gene>
    <name evidence="1" type="ORF">N7G274_009664</name>
</gene>
<keyword evidence="2" id="KW-1185">Reference proteome</keyword>
<proteinExistence type="predicted"/>
<accession>A0ABR3ZVC3</accession>
<reference evidence="1 2" key="1">
    <citation type="submission" date="2024-09" db="EMBL/GenBank/DDBJ databases">
        <title>Rethinking Asexuality: The Enigmatic Case of Functional Sexual Genes in Lepraria (Stereocaulaceae).</title>
        <authorList>
            <person name="Doellman M."/>
            <person name="Sun Y."/>
            <person name="Barcenas-Pena A."/>
            <person name="Lumbsch H.T."/>
            <person name="Grewe F."/>
        </authorList>
    </citation>
    <scope>NUCLEOTIDE SEQUENCE [LARGE SCALE GENOMIC DNA]</scope>
    <source>
        <strain evidence="1 2">Mercado 3170</strain>
    </source>
</reference>
<comment type="caution">
    <text evidence="1">The sequence shown here is derived from an EMBL/GenBank/DDBJ whole genome shotgun (WGS) entry which is preliminary data.</text>
</comment>
<sequence>MATGLERILLTECHLEINLLCSLEEGAGNDSTISGSDKSKLRSLLVPLHRLHNVASAPINGSIPIEHRNNGLADICGSHIGSGTMIDMTTALEDRRDVFARRGQYHEAYLAYEAAVAGIARARQLGLDIW</sequence>
<evidence type="ECO:0000313" key="2">
    <source>
        <dbReference type="Proteomes" id="UP001590950"/>
    </source>
</evidence>